<evidence type="ECO:0000313" key="3">
    <source>
        <dbReference type="Proteomes" id="UP000011096"/>
    </source>
</evidence>
<feature type="signal peptide" evidence="1">
    <location>
        <begin position="1"/>
        <end position="17"/>
    </location>
</feature>
<comment type="caution">
    <text evidence="2">The sequence shown here is derived from an EMBL/GenBank/DDBJ whole genome shotgun (WGS) entry which is preliminary data.</text>
</comment>
<dbReference type="AlphaFoldDB" id="A0A7J6IWW4"/>
<protein>
    <recommendedName>
        <fullName evidence="4">Cytochrome p450</fullName>
    </recommendedName>
</protein>
<dbReference type="Proteomes" id="UP000011096">
    <property type="component" value="Unassembled WGS sequence"/>
</dbReference>
<reference evidence="2 3" key="1">
    <citation type="submission" date="2012-08" db="EMBL/GenBank/DDBJ databases">
        <authorList>
            <person name="Gan P.H.P."/>
            <person name="Ikeda K."/>
            <person name="Irieda H."/>
            <person name="Narusaka M."/>
            <person name="O'Connell R.J."/>
            <person name="Narusaka Y."/>
            <person name="Takano Y."/>
            <person name="Kubo Y."/>
            <person name="Shirasu K."/>
        </authorList>
    </citation>
    <scope>NUCLEOTIDE SEQUENCE [LARGE SCALE GENOMIC DNA]</scope>
    <source>
        <strain evidence="2 3">Nara gc5</strain>
    </source>
</reference>
<dbReference type="OrthoDB" id="5230873at2759"/>
<reference evidence="2 3" key="2">
    <citation type="submission" date="2020-04" db="EMBL/GenBank/DDBJ databases">
        <title>Genome sequencing and assembly of multiple isolates from the Colletotrichum gloeosporioides species complex.</title>
        <authorList>
            <person name="Gan P."/>
            <person name="Shirasu K."/>
        </authorList>
    </citation>
    <scope>NUCLEOTIDE SEQUENCE [LARGE SCALE GENOMIC DNA]</scope>
    <source>
        <strain evidence="2 3">Nara gc5</strain>
    </source>
</reference>
<dbReference type="GeneID" id="43616648"/>
<gene>
    <name evidence="2" type="ORF">CGGC5_v011519</name>
</gene>
<evidence type="ECO:0000256" key="1">
    <source>
        <dbReference type="SAM" id="SignalP"/>
    </source>
</evidence>
<name>A0A7J6IWW4_COLFN</name>
<evidence type="ECO:0008006" key="4">
    <source>
        <dbReference type="Google" id="ProtNLM"/>
    </source>
</evidence>
<dbReference type="EMBL" id="ANPB02000006">
    <property type="protein sequence ID" value="KAF4481100.1"/>
    <property type="molecule type" value="Genomic_DNA"/>
</dbReference>
<dbReference type="RefSeq" id="XP_066008247.1">
    <property type="nucleotide sequence ID" value="XM_066152540.1"/>
</dbReference>
<accession>A0A7J6IWW4</accession>
<organism evidence="2 3">
    <name type="scientific">Colletotrichum fructicola (strain Nara gc5)</name>
    <name type="common">Anthracnose fungus</name>
    <name type="synonym">Colletotrichum gloeosporioides (strain Nara gc5)</name>
    <dbReference type="NCBI Taxonomy" id="1213859"/>
    <lineage>
        <taxon>Eukaryota</taxon>
        <taxon>Fungi</taxon>
        <taxon>Dikarya</taxon>
        <taxon>Ascomycota</taxon>
        <taxon>Pezizomycotina</taxon>
        <taxon>Sordariomycetes</taxon>
        <taxon>Hypocreomycetidae</taxon>
        <taxon>Glomerellales</taxon>
        <taxon>Glomerellaceae</taxon>
        <taxon>Colletotrichum</taxon>
        <taxon>Colletotrichum gloeosporioides species complex</taxon>
    </lineage>
</organism>
<proteinExistence type="predicted"/>
<keyword evidence="1" id="KW-0732">Signal</keyword>
<dbReference type="InParanoid" id="A0A7J6IWW4"/>
<keyword evidence="3" id="KW-1185">Reference proteome</keyword>
<evidence type="ECO:0000313" key="2">
    <source>
        <dbReference type="EMBL" id="KAF4481100.1"/>
    </source>
</evidence>
<feature type="chain" id="PRO_5029895854" description="Cytochrome p450" evidence="1">
    <location>
        <begin position="18"/>
        <end position="204"/>
    </location>
</feature>
<sequence length="204" mass="21088">MQPVASVLLSLAALAAAAPSSERRAVAADNSSPFQVYAYGTGIGGLAMFSSGGGSGDAYFGDHTKLNDTQAAPVIFTPNDNNTWTGAPNTTAIGNSTTPPTWSNLPFSIPSETSGSHDVGFSNSSSTDRQTSGFTFYGSFIFVDSTSGGGMESLWYATPSSVDGIYNLKWNQTGDDSANKITLTLKKTPPSNAQITTAEAETSA</sequence>